<dbReference type="InterPro" id="IPR016071">
    <property type="entry name" value="Staphylococal_nuclease_OB-fold"/>
</dbReference>
<evidence type="ECO:0000259" key="2">
    <source>
        <dbReference type="SMART" id="SM00894"/>
    </source>
</evidence>
<dbReference type="RefSeq" id="WP_211304198.1">
    <property type="nucleotide sequence ID" value="NZ_PVTF01000001.1"/>
</dbReference>
<keyword evidence="3" id="KW-0378">Hydrolase</keyword>
<accession>A0A2T0TKI9</accession>
<gene>
    <name evidence="3" type="ORF">CLV43_101507</name>
</gene>
<dbReference type="InterPro" id="IPR035437">
    <property type="entry name" value="SNase_OB-fold_sf"/>
</dbReference>
<dbReference type="SUPFAM" id="SSF50199">
    <property type="entry name" value="Staphylococcal nuclease"/>
    <property type="match status" value="1"/>
</dbReference>
<dbReference type="AlphaFoldDB" id="A0A2T0TKI9"/>
<organism evidence="3 4">
    <name type="scientific">Umezawaea tangerina</name>
    <dbReference type="NCBI Taxonomy" id="84725"/>
    <lineage>
        <taxon>Bacteria</taxon>
        <taxon>Bacillati</taxon>
        <taxon>Actinomycetota</taxon>
        <taxon>Actinomycetes</taxon>
        <taxon>Pseudonocardiales</taxon>
        <taxon>Pseudonocardiaceae</taxon>
        <taxon>Umezawaea</taxon>
    </lineage>
</organism>
<keyword evidence="3" id="KW-0540">Nuclease</keyword>
<sequence>MRSPTSASALRRRGALPVLLLVVCATGGCGARPGGTLSAAAEVSATGVPFSYAASASATTTTTTPTPATSTLQVSDVVDGRTITGPDGKQVQIAGLAAPGGCWAQAATDFTRTTLGGKTVKYLPTVGLAATVLLPDGSDFAVEAVRRGMGRVEPGSSTALRSAQSAAQQSKAGLWGAPCEGKDSLESQSDSPYENCAEAKAAGAAPLYAGRAGYDRSLDPDGDGIACER</sequence>
<dbReference type="SMART" id="SM00894">
    <property type="entry name" value="Excalibur"/>
    <property type="match status" value="1"/>
</dbReference>
<reference evidence="3 4" key="1">
    <citation type="submission" date="2018-03" db="EMBL/GenBank/DDBJ databases">
        <title>Genomic Encyclopedia of Archaeal and Bacterial Type Strains, Phase II (KMG-II): from individual species to whole genera.</title>
        <authorList>
            <person name="Goeker M."/>
        </authorList>
    </citation>
    <scope>NUCLEOTIDE SEQUENCE [LARGE SCALE GENOMIC DNA]</scope>
    <source>
        <strain evidence="3 4">DSM 44720</strain>
    </source>
</reference>
<evidence type="ECO:0000259" key="1">
    <source>
        <dbReference type="SMART" id="SM00318"/>
    </source>
</evidence>
<dbReference type="Gene3D" id="2.40.50.90">
    <property type="match status" value="1"/>
</dbReference>
<feature type="domain" description="Excalibur calcium-binding" evidence="2">
    <location>
        <begin position="192"/>
        <end position="228"/>
    </location>
</feature>
<dbReference type="GO" id="GO:0004519">
    <property type="term" value="F:endonuclease activity"/>
    <property type="evidence" value="ECO:0007669"/>
    <property type="project" value="UniProtKB-KW"/>
</dbReference>
<keyword evidence="4" id="KW-1185">Reference proteome</keyword>
<feature type="domain" description="TNase-like" evidence="1">
    <location>
        <begin position="68"/>
        <end position="177"/>
    </location>
</feature>
<comment type="caution">
    <text evidence="3">The sequence shown here is derived from an EMBL/GenBank/DDBJ whole genome shotgun (WGS) entry which is preliminary data.</text>
</comment>
<dbReference type="Proteomes" id="UP000239494">
    <property type="component" value="Unassembled WGS sequence"/>
</dbReference>
<evidence type="ECO:0000313" key="3">
    <source>
        <dbReference type="EMBL" id="PRY46234.1"/>
    </source>
</evidence>
<dbReference type="SMART" id="SM00318">
    <property type="entry name" value="SNc"/>
    <property type="match status" value="1"/>
</dbReference>
<keyword evidence="3" id="KW-0255">Endonuclease</keyword>
<protein>
    <submittedName>
        <fullName evidence="3">Endonuclease YncB(Thermonuclease family)</fullName>
    </submittedName>
</protein>
<proteinExistence type="predicted"/>
<dbReference type="Pfam" id="PF05901">
    <property type="entry name" value="Excalibur"/>
    <property type="match status" value="1"/>
</dbReference>
<name>A0A2T0TKI9_9PSEU</name>
<dbReference type="InterPro" id="IPR008613">
    <property type="entry name" value="Excalibur_Ca-bd_domain"/>
</dbReference>
<dbReference type="PROSITE" id="PS51257">
    <property type="entry name" value="PROKAR_LIPOPROTEIN"/>
    <property type="match status" value="1"/>
</dbReference>
<evidence type="ECO:0000313" key="4">
    <source>
        <dbReference type="Proteomes" id="UP000239494"/>
    </source>
</evidence>
<dbReference type="EMBL" id="PVTF01000001">
    <property type="protein sequence ID" value="PRY46234.1"/>
    <property type="molecule type" value="Genomic_DNA"/>
</dbReference>